<feature type="binding site" evidence="13">
    <location>
        <position position="113"/>
    </location>
    <ligand>
        <name>K(+)</name>
        <dbReference type="ChEBI" id="CHEBI:29103"/>
    </ligand>
</feature>
<keyword evidence="11 12" id="KW-0472">Membrane</keyword>
<evidence type="ECO:0000256" key="1">
    <source>
        <dbReference type="ARBA" id="ARBA00004429"/>
    </source>
</evidence>
<comment type="subcellular location">
    <subcellularLocation>
        <location evidence="1 12">Cell inner membrane</location>
        <topology evidence="1 12">Multi-pass membrane protein</topology>
    </subcellularLocation>
</comment>
<keyword evidence="10 12" id="KW-0406">Ion transport</keyword>
<feature type="transmembrane region" description="Helical" evidence="14">
    <location>
        <begin position="182"/>
        <end position="201"/>
    </location>
</feature>
<feature type="binding site" evidence="13">
    <location>
        <position position="222"/>
    </location>
    <ligand>
        <name>K(+)</name>
        <dbReference type="ChEBI" id="CHEBI:29103"/>
    </ligand>
</feature>
<feature type="transmembrane region" description="Helical" evidence="14">
    <location>
        <begin position="394"/>
        <end position="418"/>
    </location>
</feature>
<proteinExistence type="inferred from homology"/>
<dbReference type="InterPro" id="IPR004772">
    <property type="entry name" value="TrkH"/>
</dbReference>
<dbReference type="OrthoDB" id="9810952at2"/>
<evidence type="ECO:0000313" key="16">
    <source>
        <dbReference type="Proteomes" id="UP000295443"/>
    </source>
</evidence>
<dbReference type="PANTHER" id="PTHR32024">
    <property type="entry name" value="TRK SYSTEM POTASSIUM UPTAKE PROTEIN TRKG-RELATED"/>
    <property type="match status" value="1"/>
</dbReference>
<evidence type="ECO:0000256" key="4">
    <source>
        <dbReference type="ARBA" id="ARBA00022475"/>
    </source>
</evidence>
<dbReference type="AlphaFoldDB" id="A0A4R1B8G4"/>
<evidence type="ECO:0000256" key="10">
    <source>
        <dbReference type="ARBA" id="ARBA00023065"/>
    </source>
</evidence>
<evidence type="ECO:0000256" key="2">
    <source>
        <dbReference type="ARBA" id="ARBA00009137"/>
    </source>
</evidence>
<reference evidence="15 16" key="1">
    <citation type="submission" date="2019-03" db="EMBL/GenBank/DDBJ databases">
        <title>Genome sequence of Thiobacillaceae bacterium LSR1, a sulfur-oxidizing bacterium isolated from freshwater sediment.</title>
        <authorList>
            <person name="Li S."/>
        </authorList>
    </citation>
    <scope>NUCLEOTIDE SEQUENCE [LARGE SCALE GENOMIC DNA]</scope>
    <source>
        <strain evidence="15 16">LSR1</strain>
    </source>
</reference>
<keyword evidence="4 12" id="KW-1003">Cell membrane</keyword>
<comment type="caution">
    <text evidence="15">The sequence shown here is derived from an EMBL/GenBank/DDBJ whole genome shotgun (WGS) entry which is preliminary data.</text>
</comment>
<evidence type="ECO:0000256" key="12">
    <source>
        <dbReference type="PIRNR" id="PIRNR006247"/>
    </source>
</evidence>
<dbReference type="GO" id="GO:0005886">
    <property type="term" value="C:plasma membrane"/>
    <property type="evidence" value="ECO:0007669"/>
    <property type="project" value="UniProtKB-SubCell"/>
</dbReference>
<feature type="transmembrane region" description="Helical" evidence="14">
    <location>
        <begin position="137"/>
        <end position="162"/>
    </location>
</feature>
<keyword evidence="16" id="KW-1185">Reference proteome</keyword>
<evidence type="ECO:0000313" key="15">
    <source>
        <dbReference type="EMBL" id="TCJ12925.1"/>
    </source>
</evidence>
<evidence type="ECO:0000256" key="14">
    <source>
        <dbReference type="SAM" id="Phobius"/>
    </source>
</evidence>
<feature type="binding site" evidence="13">
    <location>
        <position position="221"/>
    </location>
    <ligand>
        <name>K(+)</name>
        <dbReference type="ChEBI" id="CHEBI:29103"/>
    </ligand>
</feature>
<keyword evidence="7 14" id="KW-0812">Transmembrane</keyword>
<dbReference type="GO" id="GO:0046872">
    <property type="term" value="F:metal ion binding"/>
    <property type="evidence" value="ECO:0007669"/>
    <property type="project" value="UniProtKB-KW"/>
</dbReference>
<evidence type="ECO:0000256" key="9">
    <source>
        <dbReference type="ARBA" id="ARBA00022989"/>
    </source>
</evidence>
<feature type="transmembrane region" description="Helical" evidence="14">
    <location>
        <begin position="246"/>
        <end position="265"/>
    </location>
</feature>
<dbReference type="GO" id="GO:0015379">
    <property type="term" value="F:potassium:chloride symporter activity"/>
    <property type="evidence" value="ECO:0007669"/>
    <property type="project" value="InterPro"/>
</dbReference>
<evidence type="ECO:0000256" key="13">
    <source>
        <dbReference type="PIRSR" id="PIRSR006247-1"/>
    </source>
</evidence>
<dbReference type="Proteomes" id="UP000295443">
    <property type="component" value="Unassembled WGS sequence"/>
</dbReference>
<comment type="function">
    <text evidence="12">Low-affinity potassium transport system. Interacts with Trk system potassium uptake protein TrkA.</text>
</comment>
<keyword evidence="5 12" id="KW-0997">Cell inner membrane</keyword>
<feature type="transmembrane region" description="Helical" evidence="14">
    <location>
        <begin position="332"/>
        <end position="355"/>
    </location>
</feature>
<dbReference type="PIRSF" id="PIRSF006247">
    <property type="entry name" value="TrkH"/>
    <property type="match status" value="1"/>
</dbReference>
<dbReference type="Pfam" id="PF02386">
    <property type="entry name" value="TrkH"/>
    <property type="match status" value="1"/>
</dbReference>
<evidence type="ECO:0000256" key="11">
    <source>
        <dbReference type="ARBA" id="ARBA00023136"/>
    </source>
</evidence>
<comment type="similarity">
    <text evidence="2 12">Belongs to the TrkH potassium transport family.</text>
</comment>
<keyword evidence="13" id="KW-0479">Metal-binding</keyword>
<evidence type="ECO:0000256" key="3">
    <source>
        <dbReference type="ARBA" id="ARBA00022448"/>
    </source>
</evidence>
<dbReference type="PANTHER" id="PTHR32024:SF2">
    <property type="entry name" value="TRK SYSTEM POTASSIUM UPTAKE PROTEIN TRKG-RELATED"/>
    <property type="match status" value="1"/>
</dbReference>
<feature type="transmembrane region" description="Helical" evidence="14">
    <location>
        <begin position="12"/>
        <end position="34"/>
    </location>
</feature>
<evidence type="ECO:0000256" key="5">
    <source>
        <dbReference type="ARBA" id="ARBA00022519"/>
    </source>
</evidence>
<gene>
    <name evidence="15" type="ORF">EZJ19_11900</name>
</gene>
<feature type="transmembrane region" description="Helical" evidence="14">
    <location>
        <begin position="72"/>
        <end position="94"/>
    </location>
</feature>
<keyword evidence="9 14" id="KW-1133">Transmembrane helix</keyword>
<accession>A0A4R1B8G4</accession>
<evidence type="ECO:0000256" key="6">
    <source>
        <dbReference type="ARBA" id="ARBA00022538"/>
    </source>
</evidence>
<name>A0A4R1B8G4_9PROT</name>
<feature type="binding site" evidence="13">
    <location>
        <position position="319"/>
    </location>
    <ligand>
        <name>K(+)</name>
        <dbReference type="ChEBI" id="CHEBI:29103"/>
    </ligand>
</feature>
<sequence length="486" mass="53278">MRRRILPILHVLGLVIAGFGLSMLLPLAISLFFGDQAQSAFYRVFLLTFGSGVAVWLLGLPFRRELKLRDGFLLVVMIWLLLPVFGAQPLMFYMPDLSFTDAYFEAMSGLTATGATVLSGLDGLPSSINLWRTQMHFIGGMGVIVLVVAVLPMLGVGGRQMFKAETPTPMKDTKLTPRMTETAKGLWLAYMFLTTACILSLRAGGMTWMDALIHAFSIMGLGGFSSHDASLGYFNSPTLEAITGGFALLAGINFATHFMALRHFSLNPYRYDSEIRWFLSVVLLSSLGLALFLWFKDFYLDFPEALRYAAFNTISVATTLGFATDDYNTWPLFAGMWMLFLATFSTSAGSTGGGIKMMRAILLYKQVHRELIKLLHPNAQTPTKLGGAVVPNKIIYAVLAFLFIYVAAIVVLSFALIASGLDVFTAFSAVIATLNNTGPGLGQVGPSSTYAVLTDFQTWVCSFSMLLGRLELFTLLVVLTPGFWKK</sequence>
<dbReference type="InterPro" id="IPR003445">
    <property type="entry name" value="Cat_transpt"/>
</dbReference>
<feature type="transmembrane region" description="Helical" evidence="14">
    <location>
        <begin position="277"/>
        <end position="295"/>
    </location>
</feature>
<protein>
    <recommendedName>
        <fullName evidence="12">Trk system potassium uptake protein</fullName>
    </recommendedName>
</protein>
<feature type="transmembrane region" description="Helical" evidence="14">
    <location>
        <begin position="40"/>
        <end position="60"/>
    </location>
</feature>
<dbReference type="RefSeq" id="WP_131447848.1">
    <property type="nucleotide sequence ID" value="NZ_SJZB01000042.1"/>
</dbReference>
<feature type="transmembrane region" description="Helical" evidence="14">
    <location>
        <begin position="456"/>
        <end position="479"/>
    </location>
</feature>
<keyword evidence="3 12" id="KW-0813">Transport</keyword>
<organism evidence="15 16">
    <name type="scientific">Parasulfuritortus cantonensis</name>
    <dbReference type="NCBI Taxonomy" id="2528202"/>
    <lineage>
        <taxon>Bacteria</taxon>
        <taxon>Pseudomonadati</taxon>
        <taxon>Pseudomonadota</taxon>
        <taxon>Betaproteobacteria</taxon>
        <taxon>Nitrosomonadales</taxon>
        <taxon>Thiobacillaceae</taxon>
        <taxon>Parasulfuritortus</taxon>
    </lineage>
</organism>
<feature type="binding site" evidence="13">
    <location>
        <position position="436"/>
    </location>
    <ligand>
        <name>K(+)</name>
        <dbReference type="ChEBI" id="CHEBI:29103"/>
    </ligand>
</feature>
<evidence type="ECO:0000256" key="8">
    <source>
        <dbReference type="ARBA" id="ARBA00022958"/>
    </source>
</evidence>
<dbReference type="EMBL" id="SJZB01000042">
    <property type="protein sequence ID" value="TCJ12925.1"/>
    <property type="molecule type" value="Genomic_DNA"/>
</dbReference>
<keyword evidence="8 12" id="KW-0630">Potassium</keyword>
<evidence type="ECO:0000256" key="7">
    <source>
        <dbReference type="ARBA" id="ARBA00022692"/>
    </source>
</evidence>
<keyword evidence="6 12" id="KW-0633">Potassium transport</keyword>